<name>A0A370MYA1_9BURK</name>
<sequence length="76" mass="8325">MTHIEHYRKRIQDQTGVRLSLSQATAGILRHGLEAINAEERFTPAYPLLQGASQRANCDNSGVPRLALFAEGCCDG</sequence>
<keyword evidence="2" id="KW-1185">Reference proteome</keyword>
<dbReference type="EMBL" id="QHKS01000036">
    <property type="protein sequence ID" value="RDJ98302.1"/>
    <property type="molecule type" value="Genomic_DNA"/>
</dbReference>
<dbReference type="Proteomes" id="UP000254875">
    <property type="component" value="Unassembled WGS sequence"/>
</dbReference>
<accession>A0A370MYA1</accession>
<dbReference type="AlphaFoldDB" id="A0A370MYA1"/>
<reference evidence="2" key="1">
    <citation type="submission" date="2018-05" db="EMBL/GenBank/DDBJ databases">
        <authorList>
            <person name="Feng T."/>
        </authorList>
    </citation>
    <scope>NUCLEOTIDE SEQUENCE [LARGE SCALE GENOMIC DNA]</scope>
    <source>
        <strain evidence="2">S27</strain>
    </source>
</reference>
<gene>
    <name evidence="1" type="ORF">DLM46_33870</name>
</gene>
<evidence type="ECO:0000313" key="2">
    <source>
        <dbReference type="Proteomes" id="UP000254875"/>
    </source>
</evidence>
<organism evidence="1 2">
    <name type="scientific">Paraburkholderia lacunae</name>
    <dbReference type="NCBI Taxonomy" id="2211104"/>
    <lineage>
        <taxon>Bacteria</taxon>
        <taxon>Pseudomonadati</taxon>
        <taxon>Pseudomonadota</taxon>
        <taxon>Betaproteobacteria</taxon>
        <taxon>Burkholderiales</taxon>
        <taxon>Burkholderiaceae</taxon>
        <taxon>Paraburkholderia</taxon>
    </lineage>
</organism>
<comment type="caution">
    <text evidence="1">The sequence shown here is derived from an EMBL/GenBank/DDBJ whole genome shotgun (WGS) entry which is preliminary data.</text>
</comment>
<evidence type="ECO:0000313" key="1">
    <source>
        <dbReference type="EMBL" id="RDJ98302.1"/>
    </source>
</evidence>
<protein>
    <submittedName>
        <fullName evidence="1">Uncharacterized protein</fullName>
    </submittedName>
</protein>
<proteinExistence type="predicted"/>